<name>A0AAF0JE44_9BASI</name>
<evidence type="ECO:0000259" key="6">
    <source>
        <dbReference type="Pfam" id="PF18122"/>
    </source>
</evidence>
<evidence type="ECO:0000256" key="5">
    <source>
        <dbReference type="SAM" id="MobiDB-lite"/>
    </source>
</evidence>
<proteinExistence type="inferred from homology"/>
<dbReference type="InterPro" id="IPR024990">
    <property type="entry name" value="Apc1"/>
</dbReference>
<dbReference type="Proteomes" id="UP001214628">
    <property type="component" value="Chromosome 3"/>
</dbReference>
<keyword evidence="2" id="KW-0132">Cell division</keyword>
<protein>
    <submittedName>
        <fullName evidence="7">Anaphase-promoting complex subunit 1</fullName>
    </submittedName>
</protein>
<evidence type="ECO:0000256" key="1">
    <source>
        <dbReference type="ARBA" id="ARBA00010547"/>
    </source>
</evidence>
<dbReference type="PANTHER" id="PTHR12827:SF3">
    <property type="entry name" value="ANAPHASE-PROMOTING COMPLEX SUBUNIT 1"/>
    <property type="match status" value="1"/>
</dbReference>
<reference evidence="7" key="1">
    <citation type="submission" date="2023-02" db="EMBL/GenBank/DDBJ databases">
        <title>Mating type loci evolution in Malassezia.</title>
        <authorList>
            <person name="Coelho M.A."/>
        </authorList>
    </citation>
    <scope>NUCLEOTIDE SEQUENCE</scope>
    <source>
        <strain evidence="7">CBS 14136</strain>
    </source>
</reference>
<dbReference type="GO" id="GO:0060090">
    <property type="term" value="F:molecular adaptor activity"/>
    <property type="evidence" value="ECO:0007669"/>
    <property type="project" value="TreeGrafter"/>
</dbReference>
<feature type="region of interest" description="Disordered" evidence="5">
    <location>
        <begin position="281"/>
        <end position="302"/>
    </location>
</feature>
<comment type="similarity">
    <text evidence="1">Belongs to the APC1 family.</text>
</comment>
<dbReference type="Pfam" id="PF18122">
    <property type="entry name" value="APC1_C"/>
    <property type="match status" value="1"/>
</dbReference>
<dbReference type="PANTHER" id="PTHR12827">
    <property type="entry name" value="MEIOTIC CHECKPOINT REGULATOR TSG24 FAMILY MEMBER"/>
    <property type="match status" value="1"/>
</dbReference>
<dbReference type="GO" id="GO:0031145">
    <property type="term" value="P:anaphase-promoting complex-dependent catabolic process"/>
    <property type="evidence" value="ECO:0007669"/>
    <property type="project" value="TreeGrafter"/>
</dbReference>
<evidence type="ECO:0000256" key="3">
    <source>
        <dbReference type="ARBA" id="ARBA00022776"/>
    </source>
</evidence>
<dbReference type="GO" id="GO:0051301">
    <property type="term" value="P:cell division"/>
    <property type="evidence" value="ECO:0007669"/>
    <property type="project" value="UniProtKB-KW"/>
</dbReference>
<dbReference type="GO" id="GO:0007091">
    <property type="term" value="P:metaphase/anaphase transition of mitotic cell cycle"/>
    <property type="evidence" value="ECO:0007669"/>
    <property type="project" value="TreeGrafter"/>
</dbReference>
<keyword evidence="8" id="KW-1185">Reference proteome</keyword>
<keyword evidence="4" id="KW-0131">Cell cycle</keyword>
<dbReference type="EMBL" id="CP118377">
    <property type="protein sequence ID" value="WFD43647.1"/>
    <property type="molecule type" value="Genomic_DNA"/>
</dbReference>
<gene>
    <name evidence="7" type="primary">APC1</name>
    <name evidence="7" type="ORF">MPSI1_002311</name>
</gene>
<sequence length="1689" mass="187266">MVQHRSWAREDQLARLHSMANADHARRPRCGHAKYQDDQLKWAGCKLEWSRGTRIYRIFSFQEEVYGACFAMLESNDHQLRRALCIALEHKIHFVFACLGEEVIEPLYFPLYAMHAAQVGVVLIENACKPRVYYVRSALDNLAVWKQADAITMPSPTSSATLHGRLRAFLSDNVDESLVYVGDKIPIMVSVHSYTLSIYHYTCSSQPIAHKTSRPSREIQTGLVVQPQRRSLSRRLSRRQSSNAARDADMHVLADLIQPSADVAHHVADVSSTPTAALFEERRTSSTRRRISRRSSLPAADREISEPVTAIPSEDQPFTALAQAHAACALVDTIDVSHLAMISPADSVHCTLFVHRDQTLLYIAVPSIERVFVREVAKDGRVTLPQNDVHAVLVATKVTPVTLLDKNHRPDALIVHCSDQYLLHLGPPGKSTQILTVHDEDLPRIRPTCSTTQYVLDMAIGTLPDHLASACFKAWATACRLQHPSDALIGSWSTFAELCGVCASGSQSTDAYEAMCNDHPSDSLLNKVFGPSTETQSKWCEPQLDAHSMALVLHFAALDTYLDQIRFQSDMPKIIEVLCRLCDALHWSSWLDFWVRRVGSLAWFPMTTLSTNHAQDPNVNIHELPPAPPDIYQLLRSAIHGKGQSLDSVLQTCAQACGITQSLASMQPFTTVAYNVLMIYREFGQSLASNPDSPRSNAKNLVQTMLDTHSDDAFLARLPIGIAMPLHEAIRTNQLDPPKSWTPEAYRLVKRYDASAQAQESVKACMLSNDNSGFAQSDKSLDAARKTDSDISVNSLPHSYMPSDRLRTLPDGLDPLSALLFAHDYRLAEVARMLQTTHTNTAHVAHDNEQDEVEHHAEVLQLARTLAERTMAQCIGRGMFRMASCSLRPTSTWRTPRLNLNLRTFPGAELITNPYATDPQEVDWAEFHNGVASALEIAVHSDDTIDSNWIFSHSTAQRGATRHAGFLLGLGLHGHLARLGRVHAYRYLTPRHTLTTVGLVLGIAASFLGTADPAARQVMAIQVGAFLPQKSGALQFPIVTQAAGMLGMGLIFCATDHHWSAERLLAQLDASPHEQDISLQDLYANSAGIALGWVLLGRAHRSSMDTAFDQSLIAGLRKWVVGSDTMTPSTNRPAYAAMLALALIFLRSNNQDIAQLLAPPESAPALQFIRPDLLLIRSAARCLVLWEEISPDDQYLLSTTAPFMQTMTPLTTLSTAELIAWYNLRAGACLALSIKFAGTADLRARAVLLRQLNHYVHDTPIFDDSYDARIIHAARETLRDVLHVGLATVMAGTGDVELLRLYRMAHGATQRSFGSHMASHMALGLLFLGGGRLTFGTNDVCVAAMLTAFLPRYPASPSDSRAHLQAARHFYVLALAPRLLVATDIRTQEVCPLPVTIHSQNKPSTTKVFAPTLLPPMDDVHAVHSASRRYWPASLNKEQLGINVNDPRQILYFHVQRRTGYLSYTDDPRGHRSIFARSRGWAAHPFSASTHAEKRAMLRDLLELVGSFDTAPHYVTLVQRVCQGTSPFPVFCTSVLMKCLTNDSPSMVGVYWSLYDALNKSDARSIQDWQFSQDFYTSHTYTALAEHREPLLSSAVRANIDARLLNAHHSELVANDTKRYLAADGNLPTLHHVSCRVLMQVACPSFQDLCTLREHFFQAGVQKGTEILHCMYPQDPLLVQSLVDAWTSP</sequence>
<keyword evidence="3" id="KW-0498">Mitosis</keyword>
<evidence type="ECO:0000313" key="7">
    <source>
        <dbReference type="EMBL" id="WFD43647.1"/>
    </source>
</evidence>
<feature type="domain" description="Anaphase-promoting complex subunit 1 C-terminal" evidence="6">
    <location>
        <begin position="1503"/>
        <end position="1609"/>
    </location>
</feature>
<dbReference type="GO" id="GO:0070979">
    <property type="term" value="P:protein K11-linked ubiquitination"/>
    <property type="evidence" value="ECO:0007669"/>
    <property type="project" value="TreeGrafter"/>
</dbReference>
<organism evidence="7 8">
    <name type="scientific">Malassezia psittaci</name>
    <dbReference type="NCBI Taxonomy" id="1821823"/>
    <lineage>
        <taxon>Eukaryota</taxon>
        <taxon>Fungi</taxon>
        <taxon>Dikarya</taxon>
        <taxon>Basidiomycota</taxon>
        <taxon>Ustilaginomycotina</taxon>
        <taxon>Malasseziomycetes</taxon>
        <taxon>Malasseziales</taxon>
        <taxon>Malasseziaceae</taxon>
        <taxon>Malassezia</taxon>
    </lineage>
</organism>
<dbReference type="Gene3D" id="1.25.10.10">
    <property type="entry name" value="Leucine-rich Repeat Variant"/>
    <property type="match status" value="2"/>
</dbReference>
<dbReference type="GO" id="GO:0005680">
    <property type="term" value="C:anaphase-promoting complex"/>
    <property type="evidence" value="ECO:0007669"/>
    <property type="project" value="InterPro"/>
</dbReference>
<accession>A0AAF0JE44</accession>
<evidence type="ECO:0000256" key="2">
    <source>
        <dbReference type="ARBA" id="ARBA00022618"/>
    </source>
</evidence>
<evidence type="ECO:0000313" key="8">
    <source>
        <dbReference type="Proteomes" id="UP001214628"/>
    </source>
</evidence>
<evidence type="ECO:0000256" key="4">
    <source>
        <dbReference type="ARBA" id="ARBA00023306"/>
    </source>
</evidence>
<dbReference type="InterPro" id="IPR041221">
    <property type="entry name" value="APC1_C"/>
</dbReference>
<dbReference type="InterPro" id="IPR011989">
    <property type="entry name" value="ARM-like"/>
</dbReference>